<name>A0AC61QQW7_9BACT</name>
<gene>
    <name evidence="1" type="ORF">E5358_06280</name>
</gene>
<dbReference type="EMBL" id="SRZC01000008">
    <property type="protein sequence ID" value="TGX82647.1"/>
    <property type="molecule type" value="Genomic_DNA"/>
</dbReference>
<accession>A0AC61QQW7</accession>
<protein>
    <submittedName>
        <fullName evidence="1">HesA/MoeB/ThiF family protein</fullName>
    </submittedName>
</protein>
<keyword evidence="2" id="KW-1185">Reference proteome</keyword>
<organism evidence="1 2">
    <name type="scientific">Palleniella muris</name>
    <dbReference type="NCBI Taxonomy" id="3038145"/>
    <lineage>
        <taxon>Bacteria</taxon>
        <taxon>Pseudomonadati</taxon>
        <taxon>Bacteroidota</taxon>
        <taxon>Bacteroidia</taxon>
        <taxon>Bacteroidales</taxon>
        <taxon>Prevotellaceae</taxon>
        <taxon>Palleniella</taxon>
    </lineage>
</organism>
<reference evidence="1" key="1">
    <citation type="submission" date="2019-04" db="EMBL/GenBank/DDBJ databases">
        <title>Microbes associate with the intestines of laboratory mice.</title>
        <authorList>
            <person name="Navarre W."/>
            <person name="Wong E."/>
            <person name="Huang K."/>
            <person name="Tropini C."/>
            <person name="Ng K."/>
            <person name="Yu B."/>
        </authorList>
    </citation>
    <scope>NUCLEOTIDE SEQUENCE</scope>
    <source>
        <strain evidence="1">NM73_A23</strain>
    </source>
</reference>
<comment type="caution">
    <text evidence="1">The sequence shown here is derived from an EMBL/GenBank/DDBJ whole genome shotgun (WGS) entry which is preliminary data.</text>
</comment>
<sequence length="230" mass="24660">MESRYARQLILPEIGIEGQRRLAEARVMIVGAGGLGSPVAAYLAGAGVGTIGIVDDDVVSVSNLQRQVLYDEGMVGRAKALCAKERLSALNSGIIVNAYNERLTSCNAARLIGCYDIVVDCTDNFAVRYVISDTCHAQCKPMVYGAVCAFEGQVSVLCKGHATYRTLYPDEGAIQAMPHSGKEIVGVTPAVVGSVQAAQVVQLICSYGEPLIDRLWSIDLRTMWSFVVNI</sequence>
<dbReference type="Proteomes" id="UP000308886">
    <property type="component" value="Unassembled WGS sequence"/>
</dbReference>
<proteinExistence type="predicted"/>
<evidence type="ECO:0000313" key="1">
    <source>
        <dbReference type="EMBL" id="TGX82647.1"/>
    </source>
</evidence>
<evidence type="ECO:0000313" key="2">
    <source>
        <dbReference type="Proteomes" id="UP000308886"/>
    </source>
</evidence>